<dbReference type="GO" id="GO:0070402">
    <property type="term" value="F:NADPH binding"/>
    <property type="evidence" value="ECO:0007669"/>
    <property type="project" value="TreeGrafter"/>
</dbReference>
<dbReference type="InterPro" id="IPR047618">
    <property type="entry name" value="QOR-like"/>
</dbReference>
<dbReference type="Gene3D" id="3.40.50.720">
    <property type="entry name" value="NAD(P)-binding Rossmann-like Domain"/>
    <property type="match status" value="1"/>
</dbReference>
<evidence type="ECO:0000256" key="1">
    <source>
        <dbReference type="ARBA" id="ARBA00022857"/>
    </source>
</evidence>
<dbReference type="InterPro" id="IPR020843">
    <property type="entry name" value="ER"/>
</dbReference>
<dbReference type="GO" id="GO:0005829">
    <property type="term" value="C:cytosol"/>
    <property type="evidence" value="ECO:0007669"/>
    <property type="project" value="TreeGrafter"/>
</dbReference>
<dbReference type="InterPro" id="IPR011032">
    <property type="entry name" value="GroES-like_sf"/>
</dbReference>
<dbReference type="SUPFAM" id="SSF50129">
    <property type="entry name" value="GroES-like"/>
    <property type="match status" value="1"/>
</dbReference>
<dbReference type="Proteomes" id="UP000594263">
    <property type="component" value="Unplaced"/>
</dbReference>
<dbReference type="Gene3D" id="3.90.180.10">
    <property type="entry name" value="Medium-chain alcohol dehydrogenases, catalytic domain"/>
    <property type="match status" value="1"/>
</dbReference>
<dbReference type="PANTHER" id="PTHR48106">
    <property type="entry name" value="QUINONE OXIDOREDUCTASE PIG3-RELATED"/>
    <property type="match status" value="1"/>
</dbReference>
<dbReference type="InterPro" id="IPR013149">
    <property type="entry name" value="ADH-like_C"/>
</dbReference>
<dbReference type="EnsemblPlants" id="Kaladp0065s0046.1.v1.1">
    <property type="protein sequence ID" value="Kaladp0065s0046.1.v1.1"/>
    <property type="gene ID" value="Kaladp0065s0046.v1.1"/>
</dbReference>
<dbReference type="FunFam" id="3.40.50.720:FF:000053">
    <property type="entry name" value="Quinone oxidoreductase 1"/>
    <property type="match status" value="1"/>
</dbReference>
<dbReference type="GO" id="GO:0003960">
    <property type="term" value="F:quinone reductase (NADPH) activity"/>
    <property type="evidence" value="ECO:0007669"/>
    <property type="project" value="InterPro"/>
</dbReference>
<evidence type="ECO:0000259" key="4">
    <source>
        <dbReference type="SMART" id="SM00829"/>
    </source>
</evidence>
<dbReference type="Pfam" id="PF00107">
    <property type="entry name" value="ADH_zinc_N"/>
    <property type="match status" value="1"/>
</dbReference>
<dbReference type="Gramene" id="Kaladp0065s0046.1.v1.1">
    <property type="protein sequence ID" value="Kaladp0065s0046.1.v1.1"/>
    <property type="gene ID" value="Kaladp0065s0046.v1.1"/>
</dbReference>
<evidence type="ECO:0000313" key="6">
    <source>
        <dbReference type="Proteomes" id="UP000594263"/>
    </source>
</evidence>
<dbReference type="SUPFAM" id="SSF51735">
    <property type="entry name" value="NAD(P)-binding Rossmann-fold domains"/>
    <property type="match status" value="1"/>
</dbReference>
<evidence type="ECO:0000256" key="3">
    <source>
        <dbReference type="ARBA" id="ARBA00070796"/>
    </source>
</evidence>
<name>A0A7N0UF10_KALFE</name>
<keyword evidence="2" id="KW-0560">Oxidoreductase</keyword>
<dbReference type="InterPro" id="IPR036291">
    <property type="entry name" value="NAD(P)-bd_dom_sf"/>
</dbReference>
<evidence type="ECO:0000313" key="5">
    <source>
        <dbReference type="EnsemblPlants" id="Kaladp0065s0046.1.v1.1"/>
    </source>
</evidence>
<dbReference type="OMA" id="CDHTIDY"/>
<dbReference type="AlphaFoldDB" id="A0A7N0UF10"/>
<dbReference type="InterPro" id="IPR013154">
    <property type="entry name" value="ADH-like_N"/>
</dbReference>
<proteinExistence type="predicted"/>
<protein>
    <recommendedName>
        <fullName evidence="3">Probable quinone oxidoreductase</fullName>
    </recommendedName>
</protein>
<dbReference type="SMART" id="SM00829">
    <property type="entry name" value="PKS_ER"/>
    <property type="match status" value="1"/>
</dbReference>
<dbReference type="PANTHER" id="PTHR48106:SF13">
    <property type="entry name" value="QUINONE OXIDOREDUCTASE-RELATED"/>
    <property type="match status" value="1"/>
</dbReference>
<dbReference type="GO" id="GO:0035925">
    <property type="term" value="F:mRNA 3'-UTR AU-rich region binding"/>
    <property type="evidence" value="ECO:0007669"/>
    <property type="project" value="TreeGrafter"/>
</dbReference>
<accession>A0A7N0UF10</accession>
<evidence type="ECO:0000256" key="2">
    <source>
        <dbReference type="ARBA" id="ARBA00023002"/>
    </source>
</evidence>
<dbReference type="Pfam" id="PF08240">
    <property type="entry name" value="ADH_N"/>
    <property type="match status" value="1"/>
</dbReference>
<sequence>MPMPLTFRTTAPILLGLSRTSSSYSLLLLNPKKNKPPILRAVPTSAPAAAAAVSNMVKAIRVYQHGGPEVLKWEDVEIGEPKEGEILVKNQAIGLNFIDVYFRKGVYKPPSLPYTPGMEAVGVVKAVGPGLTGRAVGDVVAYAGNPMGSYAEEQILPADNVVPVPSSVDPVVAASVMLKGMTAQYLLRRCFKVEPGHVVLIHAAAGGTGSLLCQWANALGATVIGTVSTKDKAAQAKEDGCHHVIICKDEDFVARVKEITSGSGVHVVYDSVGKDTFQGSLDCLRVRGYMVSFGQSSGLPEPVPLAAIGVKSLFLTRPTLMQYNATRDELLESAGELFANIAAGIIKFRINHKYPLSDAAQAHADLESRKTTGSVVLLP</sequence>
<organism evidence="5 6">
    <name type="scientific">Kalanchoe fedtschenkoi</name>
    <name type="common">Lavender scallops</name>
    <name type="synonym">South American air plant</name>
    <dbReference type="NCBI Taxonomy" id="63787"/>
    <lineage>
        <taxon>Eukaryota</taxon>
        <taxon>Viridiplantae</taxon>
        <taxon>Streptophyta</taxon>
        <taxon>Embryophyta</taxon>
        <taxon>Tracheophyta</taxon>
        <taxon>Spermatophyta</taxon>
        <taxon>Magnoliopsida</taxon>
        <taxon>eudicotyledons</taxon>
        <taxon>Gunneridae</taxon>
        <taxon>Pentapetalae</taxon>
        <taxon>Saxifragales</taxon>
        <taxon>Crassulaceae</taxon>
        <taxon>Kalanchoe</taxon>
    </lineage>
</organism>
<keyword evidence="1" id="KW-0521">NADP</keyword>
<keyword evidence="6" id="KW-1185">Reference proteome</keyword>
<feature type="domain" description="Enoyl reductase (ER)" evidence="4">
    <location>
        <begin position="66"/>
        <end position="377"/>
    </location>
</feature>
<reference evidence="5" key="1">
    <citation type="submission" date="2021-01" db="UniProtKB">
        <authorList>
            <consortium name="EnsemblPlants"/>
        </authorList>
    </citation>
    <scope>IDENTIFICATION</scope>
</reference>
<dbReference type="CDD" id="cd05286">
    <property type="entry name" value="QOR2"/>
    <property type="match status" value="1"/>
</dbReference>
<dbReference type="NCBIfam" id="NF008024">
    <property type="entry name" value="PRK10754.1"/>
    <property type="match status" value="1"/>
</dbReference>